<evidence type="ECO:0000313" key="1">
    <source>
        <dbReference type="EMBL" id="KAK5054545.1"/>
    </source>
</evidence>
<evidence type="ECO:0008006" key="3">
    <source>
        <dbReference type="Google" id="ProtNLM"/>
    </source>
</evidence>
<evidence type="ECO:0000313" key="2">
    <source>
        <dbReference type="Proteomes" id="UP001358417"/>
    </source>
</evidence>
<comment type="caution">
    <text evidence="1">The sequence shown here is derived from an EMBL/GenBank/DDBJ whole genome shotgun (WGS) entry which is preliminary data.</text>
</comment>
<name>A0AAV9NCM7_9EURO</name>
<accession>A0AAV9NCM7</accession>
<dbReference type="GeneID" id="89969656"/>
<dbReference type="EMBL" id="JAVRRD010000010">
    <property type="protein sequence ID" value="KAK5054545.1"/>
    <property type="molecule type" value="Genomic_DNA"/>
</dbReference>
<dbReference type="RefSeq" id="XP_064707318.1">
    <property type="nucleotide sequence ID" value="XM_064845060.1"/>
</dbReference>
<keyword evidence="2" id="KW-1185">Reference proteome</keyword>
<dbReference type="Proteomes" id="UP001358417">
    <property type="component" value="Unassembled WGS sequence"/>
</dbReference>
<proteinExistence type="predicted"/>
<reference evidence="1 2" key="1">
    <citation type="submission" date="2023-08" db="EMBL/GenBank/DDBJ databases">
        <title>Black Yeasts Isolated from many extreme environments.</title>
        <authorList>
            <person name="Coleine C."/>
            <person name="Stajich J.E."/>
            <person name="Selbmann L."/>
        </authorList>
    </citation>
    <scope>NUCLEOTIDE SEQUENCE [LARGE SCALE GENOMIC DNA]</scope>
    <source>
        <strain evidence="1 2">CCFEE 5792</strain>
    </source>
</reference>
<organism evidence="1 2">
    <name type="scientific">Exophiala bonariae</name>
    <dbReference type="NCBI Taxonomy" id="1690606"/>
    <lineage>
        <taxon>Eukaryota</taxon>
        <taxon>Fungi</taxon>
        <taxon>Dikarya</taxon>
        <taxon>Ascomycota</taxon>
        <taxon>Pezizomycotina</taxon>
        <taxon>Eurotiomycetes</taxon>
        <taxon>Chaetothyriomycetidae</taxon>
        <taxon>Chaetothyriales</taxon>
        <taxon>Herpotrichiellaceae</taxon>
        <taxon>Exophiala</taxon>
    </lineage>
</organism>
<sequence length="280" mass="31258">MFEFFGQDFVHKFIISDHHDSLTMLSACRLLSYAHSMALTGLGTRTMLLELKSHVIQNLTANLKSSNFLLSPQSLTAILVLSAPIVCLVSHDLPNRLSMWDYLIASMQDDNVCCPESAETAQRALKERTLHRQATRRLFDTSSESYLDAESTTLLRYVSNWMNISMALDAASYQNTPSARITDLFPPTGSCDDCPIPDAWASPLTSKSVTGTSTAPVETKTLVLAYTVQRWLSTFFHGSAHISVPTKHVLQDRRELRKNIENFEPVSATSTPELEAIDRE</sequence>
<dbReference type="AlphaFoldDB" id="A0AAV9NCM7"/>
<gene>
    <name evidence="1" type="ORF">LTR84_001436</name>
</gene>
<protein>
    <recommendedName>
        <fullName evidence="3">Transcription factor domain-containing protein</fullName>
    </recommendedName>
</protein>